<proteinExistence type="predicted"/>
<accession>A0A1S1V5I6</accession>
<comment type="caution">
    <text evidence="2">The sequence shown here is derived from an EMBL/GenBank/DDBJ whole genome shotgun (WGS) entry which is preliminary data.</text>
</comment>
<dbReference type="SUPFAM" id="SSF48452">
    <property type="entry name" value="TPR-like"/>
    <property type="match status" value="1"/>
</dbReference>
<dbReference type="EMBL" id="MKIE01000006">
    <property type="protein sequence ID" value="OHW61906.1"/>
    <property type="molecule type" value="Genomic_DNA"/>
</dbReference>
<dbReference type="Gene3D" id="1.25.40.10">
    <property type="entry name" value="Tetratricopeptide repeat domain"/>
    <property type="match status" value="1"/>
</dbReference>
<dbReference type="STRING" id="39480.EUAN_16690"/>
<dbReference type="AlphaFoldDB" id="A0A1S1V5I6"/>
<evidence type="ECO:0000313" key="3">
    <source>
        <dbReference type="Proteomes" id="UP000180254"/>
    </source>
</evidence>
<dbReference type="OrthoDB" id="9813074at2"/>
<evidence type="ECO:0000256" key="1">
    <source>
        <dbReference type="PROSITE-ProRule" id="PRU00339"/>
    </source>
</evidence>
<name>A0A1S1V5I6_9FIRM</name>
<dbReference type="Proteomes" id="UP000180254">
    <property type="component" value="Unassembled WGS sequence"/>
</dbReference>
<dbReference type="RefSeq" id="WP_071063550.1">
    <property type="nucleotide sequence ID" value="NZ_MKIE01000006.1"/>
</dbReference>
<dbReference type="InterPro" id="IPR011990">
    <property type="entry name" value="TPR-like_helical_dom_sf"/>
</dbReference>
<dbReference type="InterPro" id="IPR019734">
    <property type="entry name" value="TPR_rpt"/>
</dbReference>
<reference evidence="2 3" key="1">
    <citation type="submission" date="2016-09" db="EMBL/GenBank/DDBJ databases">
        <title>Genome sequence of Eubacterium angustum.</title>
        <authorList>
            <person name="Poehlein A."/>
            <person name="Daniel R."/>
        </authorList>
    </citation>
    <scope>NUCLEOTIDE SEQUENCE [LARGE SCALE GENOMIC DNA]</scope>
    <source>
        <strain evidence="2 3">DSM 1989</strain>
    </source>
</reference>
<evidence type="ECO:0000313" key="2">
    <source>
        <dbReference type="EMBL" id="OHW61906.1"/>
    </source>
</evidence>
<dbReference type="PROSITE" id="PS50005">
    <property type="entry name" value="TPR"/>
    <property type="match status" value="1"/>
</dbReference>
<feature type="repeat" description="TPR" evidence="1">
    <location>
        <begin position="7"/>
        <end position="40"/>
    </location>
</feature>
<protein>
    <submittedName>
        <fullName evidence="2">Uncharacterized protein</fullName>
    </submittedName>
</protein>
<organism evidence="2 3">
    <name type="scientific">Andreesenia angusta</name>
    <dbReference type="NCBI Taxonomy" id="39480"/>
    <lineage>
        <taxon>Bacteria</taxon>
        <taxon>Bacillati</taxon>
        <taxon>Bacillota</taxon>
        <taxon>Tissierellia</taxon>
        <taxon>Tissierellales</taxon>
        <taxon>Gottschalkiaceae</taxon>
        <taxon>Andreesenia</taxon>
    </lineage>
</organism>
<gene>
    <name evidence="2" type="ORF">EUAN_16690</name>
</gene>
<keyword evidence="3" id="KW-1185">Reference proteome</keyword>
<sequence length="207" mass="23725">MDVKKLAESLLKTGLEQKRKGNLDQAAEDFTEGVANDPTNASIHYELGKIQFLRGDYGISLSAYLAYTHLQLKKRESQLSGELDFPEEEKALSEDFYNSLPEEVKKSLPRKSASYILEDGDICNHVAHSYFGSQKIEDPDIVENFKLYYSTLVGSNLVQMTIEQFGFSMEKFNQMNLDIFIPNGRMILLDNIAWDRLDEDDVVRIYF</sequence>
<keyword evidence="1" id="KW-0802">TPR repeat</keyword>